<sequence length="494" mass="55701">MGRRKENISYPSSTFATSVREGSVGSGLEFASSLSGQEGGTTVVEHYRPRVAYYMREQAGNFHYGKQHPMKPHRLTLTNHLVLNYGLHKYMDVFEPRRATEEEIRQFHAEDYIEFLKRVTPDNQEQMRACFSDFNIGDDCPIFDGIWDFCSIYAGASIEAARKLVSGSADIAVNWMGGLHHAKKYEPSGFCYVNDIVLAILQLLRYYPRVLYVDIDIHHGDGVQEAFYTTDRVMTCSFHKYDGDFFPGTGAIDEMGSGLGKFFAVNVPLQDGIDDRSYTQLFKTVMTAVMETFKPGAIVLQCGADSLGLDRLGVFNLSIAAHGECVRFMRRFGVPMMVIGGGGYTIRNVARCWTYETGIVCGTELPADLPATVYNEFFAPDYSLHPQLSGRVVNHNSRAYLNALTARILEQLRYLKGAPSVQMQEAPPDIQGFLEDQERHDKDVHSDRNKEEKDERASKREHLAEFYESDHDQDQHDGKENGDDDDSNSIGITF</sequence>
<dbReference type="EMBL" id="JANBVB010001042">
    <property type="protein sequence ID" value="KAJ2891271.1"/>
    <property type="molecule type" value="Genomic_DNA"/>
</dbReference>
<protein>
    <submittedName>
        <fullName evidence="1">Histone deacetylase</fullName>
        <ecNumber evidence="1">3.5.1.98</ecNumber>
    </submittedName>
</protein>
<accession>A0ACC1M1H9</accession>
<evidence type="ECO:0000313" key="1">
    <source>
        <dbReference type="EMBL" id="KAJ2891271.1"/>
    </source>
</evidence>
<comment type="caution">
    <text evidence="1">The sequence shown here is derived from an EMBL/GenBank/DDBJ whole genome shotgun (WGS) entry which is preliminary data.</text>
</comment>
<keyword evidence="2" id="KW-1185">Reference proteome</keyword>
<proteinExistence type="predicted"/>
<organism evidence="1 2">
    <name type="scientific">Coemansia aciculifera</name>
    <dbReference type="NCBI Taxonomy" id="417176"/>
    <lineage>
        <taxon>Eukaryota</taxon>
        <taxon>Fungi</taxon>
        <taxon>Fungi incertae sedis</taxon>
        <taxon>Zoopagomycota</taxon>
        <taxon>Kickxellomycotina</taxon>
        <taxon>Kickxellomycetes</taxon>
        <taxon>Kickxellales</taxon>
        <taxon>Kickxellaceae</taxon>
        <taxon>Coemansia</taxon>
    </lineage>
</organism>
<dbReference type="EC" id="3.5.1.98" evidence="1"/>
<dbReference type="Proteomes" id="UP001139981">
    <property type="component" value="Unassembled WGS sequence"/>
</dbReference>
<evidence type="ECO:0000313" key="2">
    <source>
        <dbReference type="Proteomes" id="UP001139981"/>
    </source>
</evidence>
<gene>
    <name evidence="1" type="primary">HOS2</name>
    <name evidence="1" type="ORF">IWW38_003697</name>
</gene>
<name>A0ACC1M1H9_9FUNG</name>
<reference evidence="1" key="1">
    <citation type="submission" date="2022-07" db="EMBL/GenBank/DDBJ databases">
        <title>Phylogenomic reconstructions and comparative analyses of Kickxellomycotina fungi.</title>
        <authorList>
            <person name="Reynolds N.K."/>
            <person name="Stajich J.E."/>
            <person name="Barry K."/>
            <person name="Grigoriev I.V."/>
            <person name="Crous P."/>
            <person name="Smith M.E."/>
        </authorList>
    </citation>
    <scope>NUCLEOTIDE SEQUENCE</scope>
    <source>
        <strain evidence="1">CBS 190363</strain>
    </source>
</reference>
<keyword evidence="1" id="KW-0378">Hydrolase</keyword>